<evidence type="ECO:0000256" key="1">
    <source>
        <dbReference type="SAM" id="MobiDB-lite"/>
    </source>
</evidence>
<feature type="compositionally biased region" description="Polar residues" evidence="1">
    <location>
        <begin position="34"/>
        <end position="45"/>
    </location>
</feature>
<dbReference type="AlphaFoldDB" id="A0A066W0E5"/>
<evidence type="ECO:0000313" key="2">
    <source>
        <dbReference type="EMBL" id="KDN44539.1"/>
    </source>
</evidence>
<feature type="compositionally biased region" description="Basic and acidic residues" evidence="1">
    <location>
        <begin position="69"/>
        <end position="80"/>
    </location>
</feature>
<feature type="region of interest" description="Disordered" evidence="1">
    <location>
        <begin position="202"/>
        <end position="223"/>
    </location>
</feature>
<reference evidence="2 3" key="1">
    <citation type="submission" date="2014-05" db="EMBL/GenBank/DDBJ databases">
        <title>Draft genome sequence of a rare smut relative, Tilletiaria anomala UBC 951.</title>
        <authorList>
            <consortium name="DOE Joint Genome Institute"/>
            <person name="Toome M."/>
            <person name="Kuo A."/>
            <person name="Henrissat B."/>
            <person name="Lipzen A."/>
            <person name="Tritt A."/>
            <person name="Yoshinaga Y."/>
            <person name="Zane M."/>
            <person name="Barry K."/>
            <person name="Grigoriev I.V."/>
            <person name="Spatafora J.W."/>
            <person name="Aimea M.C."/>
        </authorList>
    </citation>
    <scope>NUCLEOTIDE SEQUENCE [LARGE SCALE GENOMIC DNA]</scope>
    <source>
        <strain evidence="2 3">UBC 951</strain>
    </source>
</reference>
<feature type="compositionally biased region" description="Low complexity" evidence="1">
    <location>
        <begin position="202"/>
        <end position="219"/>
    </location>
</feature>
<dbReference type="InParanoid" id="A0A066W0E5"/>
<dbReference type="HOGENOM" id="CLU_633375_0_0_1"/>
<protein>
    <submittedName>
        <fullName evidence="2">Uncharacterized protein</fullName>
    </submittedName>
</protein>
<dbReference type="Proteomes" id="UP000027361">
    <property type="component" value="Unassembled WGS sequence"/>
</dbReference>
<gene>
    <name evidence="2" type="ORF">K437DRAFT_136133</name>
</gene>
<feature type="region of interest" description="Disordered" evidence="1">
    <location>
        <begin position="1"/>
        <end position="121"/>
    </location>
</feature>
<organism evidence="2 3">
    <name type="scientific">Tilletiaria anomala (strain ATCC 24038 / CBS 436.72 / UBC 951)</name>
    <dbReference type="NCBI Taxonomy" id="1037660"/>
    <lineage>
        <taxon>Eukaryota</taxon>
        <taxon>Fungi</taxon>
        <taxon>Dikarya</taxon>
        <taxon>Basidiomycota</taxon>
        <taxon>Ustilaginomycotina</taxon>
        <taxon>Exobasidiomycetes</taxon>
        <taxon>Georgefischeriales</taxon>
        <taxon>Tilletiariaceae</taxon>
        <taxon>Tilletiaria</taxon>
    </lineage>
</organism>
<feature type="region of interest" description="Disordered" evidence="1">
    <location>
        <begin position="367"/>
        <end position="388"/>
    </location>
</feature>
<accession>A0A066W0E5</accession>
<proteinExistence type="predicted"/>
<feature type="compositionally biased region" description="Acidic residues" evidence="1">
    <location>
        <begin position="375"/>
        <end position="384"/>
    </location>
</feature>
<name>A0A066W0E5_TILAU</name>
<dbReference type="GeneID" id="25261502"/>
<comment type="caution">
    <text evidence="2">The sequence shown here is derived from an EMBL/GenBank/DDBJ whole genome shotgun (WGS) entry which is preliminary data.</text>
</comment>
<feature type="compositionally biased region" description="Low complexity" evidence="1">
    <location>
        <begin position="20"/>
        <end position="32"/>
    </location>
</feature>
<sequence>MPSDAHYGIFHSAGPPETLYRSSESSYSSAARFGSQQPSSRTRSIPSGGAFGSDLALNNTFQFPPTFMDIERYNRDKEERTEEEERLGYDPASRRWRPTLENDSECPPARVPSDLPSAPTPSKYDHFPSVDVSAPEHLILPTTDEDGEQLPNEYHISYPFGNLYAPARTAAPYASQPKLSPRLHMNMALANSANASKAQGNKSAAAAAAGPKPAAADATHGGGGALDGLPAHITLRAKTQQIPRVPDWPFVKFGPGKGGHNALLRAQLQHPAPAYREVWADLAFDRLYPQGYHHHGSGAAAAAAIHADADADPLREGVGNSAGLPTEREKLPPSFATFLHTLGPQGEDQFPTGMSGAFAHWMAEAEEQTTHDDVQHEDDGDGADEGGGAVRTAASLEVDAIAEWLAAEREETTWRPGAPAAKRFQWGHGWVAE</sequence>
<dbReference type="EMBL" id="JMSN01000050">
    <property type="protein sequence ID" value="KDN44539.1"/>
    <property type="molecule type" value="Genomic_DNA"/>
</dbReference>
<keyword evidence="3" id="KW-1185">Reference proteome</keyword>
<dbReference type="RefSeq" id="XP_013242813.1">
    <property type="nucleotide sequence ID" value="XM_013387359.1"/>
</dbReference>
<evidence type="ECO:0000313" key="3">
    <source>
        <dbReference type="Proteomes" id="UP000027361"/>
    </source>
</evidence>